<dbReference type="Pfam" id="PF08276">
    <property type="entry name" value="PAN_2"/>
    <property type="match status" value="1"/>
</dbReference>
<sequence length="73" mass="8321">MHRETAIRLPEWRRVSEASSNKIAFNWSNNSMNIKECEAECFKNSSCRAYANSDVSGGSGCLMWFGDLIDIRE</sequence>
<proteinExistence type="predicted"/>
<comment type="caution">
    <text evidence="2">The sequence shown here is derived from an EMBL/GenBank/DDBJ whole genome shotgun (WGS) entry which is preliminary data.</text>
</comment>
<dbReference type="InterPro" id="IPR003609">
    <property type="entry name" value="Pan_app"/>
</dbReference>
<evidence type="ECO:0000259" key="1">
    <source>
        <dbReference type="PROSITE" id="PS50948"/>
    </source>
</evidence>
<feature type="domain" description="Apple" evidence="1">
    <location>
        <begin position="1"/>
        <end position="73"/>
    </location>
</feature>
<reference evidence="2" key="2">
    <citation type="submission" date="2023-06" db="EMBL/GenBank/DDBJ databases">
        <authorList>
            <person name="Swenson N.G."/>
            <person name="Wegrzyn J.L."/>
            <person name="Mcevoy S.L."/>
        </authorList>
    </citation>
    <scope>NUCLEOTIDE SEQUENCE</scope>
    <source>
        <strain evidence="2">NS2018</strain>
        <tissue evidence="2">Leaf</tissue>
    </source>
</reference>
<organism evidence="2 3">
    <name type="scientific">Acer saccharum</name>
    <name type="common">Sugar maple</name>
    <dbReference type="NCBI Taxonomy" id="4024"/>
    <lineage>
        <taxon>Eukaryota</taxon>
        <taxon>Viridiplantae</taxon>
        <taxon>Streptophyta</taxon>
        <taxon>Embryophyta</taxon>
        <taxon>Tracheophyta</taxon>
        <taxon>Spermatophyta</taxon>
        <taxon>Magnoliopsida</taxon>
        <taxon>eudicotyledons</taxon>
        <taxon>Gunneridae</taxon>
        <taxon>Pentapetalae</taxon>
        <taxon>rosids</taxon>
        <taxon>malvids</taxon>
        <taxon>Sapindales</taxon>
        <taxon>Sapindaceae</taxon>
        <taxon>Hippocastanoideae</taxon>
        <taxon>Acereae</taxon>
        <taxon>Acer</taxon>
    </lineage>
</organism>
<dbReference type="CDD" id="cd01098">
    <property type="entry name" value="PAN_AP_plant"/>
    <property type="match status" value="1"/>
</dbReference>
<dbReference type="Proteomes" id="UP001168877">
    <property type="component" value="Unassembled WGS sequence"/>
</dbReference>
<dbReference type="PANTHER" id="PTHR32444:SF118">
    <property type="entry name" value="OS09G0551150 PROTEIN"/>
    <property type="match status" value="1"/>
</dbReference>
<protein>
    <recommendedName>
        <fullName evidence="1">Apple domain-containing protein</fullName>
    </recommendedName>
</protein>
<dbReference type="AlphaFoldDB" id="A0AA39STI0"/>
<evidence type="ECO:0000313" key="3">
    <source>
        <dbReference type="Proteomes" id="UP001168877"/>
    </source>
</evidence>
<reference evidence="2" key="1">
    <citation type="journal article" date="2022" name="Plant J.">
        <title>Strategies of tolerance reflected in two North American maple genomes.</title>
        <authorList>
            <person name="McEvoy S.L."/>
            <person name="Sezen U.U."/>
            <person name="Trouern-Trend A."/>
            <person name="McMahon S.M."/>
            <person name="Schaberg P.G."/>
            <person name="Yang J."/>
            <person name="Wegrzyn J.L."/>
            <person name="Swenson N.G."/>
        </authorList>
    </citation>
    <scope>NUCLEOTIDE SEQUENCE</scope>
    <source>
        <strain evidence="2">NS2018</strain>
    </source>
</reference>
<accession>A0AA39STI0</accession>
<dbReference type="PANTHER" id="PTHR32444">
    <property type="entry name" value="BULB-TYPE LECTIN DOMAIN-CONTAINING PROTEIN"/>
    <property type="match status" value="1"/>
</dbReference>
<name>A0AA39STI0_ACESA</name>
<dbReference type="EMBL" id="JAUESC010000004">
    <property type="protein sequence ID" value="KAK0597050.1"/>
    <property type="molecule type" value="Genomic_DNA"/>
</dbReference>
<keyword evidence="3" id="KW-1185">Reference proteome</keyword>
<dbReference type="PROSITE" id="PS50948">
    <property type="entry name" value="PAN"/>
    <property type="match status" value="1"/>
</dbReference>
<evidence type="ECO:0000313" key="2">
    <source>
        <dbReference type="EMBL" id="KAK0597050.1"/>
    </source>
</evidence>
<gene>
    <name evidence="2" type="ORF">LWI29_021283</name>
</gene>